<comment type="similarity">
    <text evidence="2">Belongs to the ripply family.</text>
</comment>
<evidence type="ECO:0000256" key="1">
    <source>
        <dbReference type="ARBA" id="ARBA00004123"/>
    </source>
</evidence>
<dbReference type="GO" id="GO:0009880">
    <property type="term" value="P:embryonic pattern specification"/>
    <property type="evidence" value="ECO:0007669"/>
    <property type="project" value="TreeGrafter"/>
</dbReference>
<reference evidence="10 11" key="1">
    <citation type="journal article" date="2021" name="Cell">
        <title>Tracing the genetic footprints of vertebrate landing in non-teleost ray-finned fishes.</title>
        <authorList>
            <person name="Bi X."/>
            <person name="Wang K."/>
            <person name="Yang L."/>
            <person name="Pan H."/>
            <person name="Jiang H."/>
            <person name="Wei Q."/>
            <person name="Fang M."/>
            <person name="Yu H."/>
            <person name="Zhu C."/>
            <person name="Cai Y."/>
            <person name="He Y."/>
            <person name="Gan X."/>
            <person name="Zeng H."/>
            <person name="Yu D."/>
            <person name="Zhu Y."/>
            <person name="Jiang H."/>
            <person name="Qiu Q."/>
            <person name="Yang H."/>
            <person name="Zhang Y.E."/>
            <person name="Wang W."/>
            <person name="Zhu M."/>
            <person name="He S."/>
            <person name="Zhang G."/>
        </authorList>
    </citation>
    <scope>NUCLEOTIDE SEQUENCE [LARGE SCALE GENOMIC DNA]</scope>
    <source>
        <strain evidence="10">Bchr_013</strain>
    </source>
</reference>
<comment type="subcellular location">
    <subcellularLocation>
        <location evidence="1">Nucleus</location>
    </subcellularLocation>
</comment>
<dbReference type="PANTHER" id="PTHR16770">
    <property type="entry name" value="PROTEIN RIPPLY-LIKE"/>
    <property type="match status" value="1"/>
</dbReference>
<accession>A0A8X7WXR7</accession>
<dbReference type="InterPro" id="IPR028127">
    <property type="entry name" value="Ripply_fam"/>
</dbReference>
<keyword evidence="5" id="KW-0804">Transcription</keyword>
<evidence type="ECO:0000256" key="4">
    <source>
        <dbReference type="ARBA" id="ARBA00023015"/>
    </source>
</evidence>
<dbReference type="Proteomes" id="UP000886611">
    <property type="component" value="Unassembled WGS sequence"/>
</dbReference>
<feature type="compositionally biased region" description="Basic residues" evidence="9">
    <location>
        <begin position="208"/>
        <end position="218"/>
    </location>
</feature>
<feature type="non-terminal residue" evidence="10">
    <location>
        <position position="1"/>
    </location>
</feature>
<keyword evidence="4" id="KW-0805">Transcription regulation</keyword>
<evidence type="ECO:0000256" key="3">
    <source>
        <dbReference type="ARBA" id="ARBA00022473"/>
    </source>
</evidence>
<feature type="region of interest" description="Disordered" evidence="9">
    <location>
        <begin position="198"/>
        <end position="218"/>
    </location>
</feature>
<gene>
    <name evidence="10" type="primary">Ripply3</name>
    <name evidence="10" type="ORF">GTO96_0013182</name>
</gene>
<proteinExistence type="inferred from homology"/>
<name>A0A8X7WXR7_POLSE</name>
<keyword evidence="3" id="KW-0217">Developmental protein</keyword>
<evidence type="ECO:0000256" key="9">
    <source>
        <dbReference type="SAM" id="MobiDB-lite"/>
    </source>
</evidence>
<sequence>MRATIKKDIREAKRQLERNIADKAKEDPKRFFQYFSSKRTVKEEVKFIRNSKGELKDTDNEIADALNLHFSEVFTSEQVDNLPEVNTTTKEANNGGFDCHNAHSKLALGFQHPVRLCVPKSKSHQYLSAMGEKVLASFPIQATIHFYNDDSDSEEEETENMEEEQALGSTHTVMALDKRTELQVENFKEGDTLFWKQNSKSKEDGSVAHRKHSVRPSK</sequence>
<evidence type="ECO:0000313" key="10">
    <source>
        <dbReference type="EMBL" id="KAG2456902.1"/>
    </source>
</evidence>
<feature type="non-terminal residue" evidence="10">
    <location>
        <position position="218"/>
    </location>
</feature>
<keyword evidence="8" id="KW-0175">Coiled coil</keyword>
<organism evidence="10 11">
    <name type="scientific">Polypterus senegalus</name>
    <name type="common">Senegal bichir</name>
    <dbReference type="NCBI Taxonomy" id="55291"/>
    <lineage>
        <taxon>Eukaryota</taxon>
        <taxon>Metazoa</taxon>
        <taxon>Chordata</taxon>
        <taxon>Craniata</taxon>
        <taxon>Vertebrata</taxon>
        <taxon>Euteleostomi</taxon>
        <taxon>Actinopterygii</taxon>
        <taxon>Polypteriformes</taxon>
        <taxon>Polypteridae</taxon>
        <taxon>Polypterus</taxon>
    </lineage>
</organism>
<dbReference type="GO" id="GO:0005634">
    <property type="term" value="C:nucleus"/>
    <property type="evidence" value="ECO:0007669"/>
    <property type="project" value="UniProtKB-SubCell"/>
</dbReference>
<dbReference type="GO" id="GO:0000122">
    <property type="term" value="P:negative regulation of transcription by RNA polymerase II"/>
    <property type="evidence" value="ECO:0007669"/>
    <property type="project" value="TreeGrafter"/>
</dbReference>
<keyword evidence="6" id="KW-0539">Nucleus</keyword>
<evidence type="ECO:0000256" key="7">
    <source>
        <dbReference type="ARBA" id="ARBA00040827"/>
    </source>
</evidence>
<comment type="caution">
    <text evidence="10">The sequence shown here is derived from an EMBL/GenBank/DDBJ whole genome shotgun (WGS) entry which is preliminary data.</text>
</comment>
<evidence type="ECO:0000313" key="11">
    <source>
        <dbReference type="Proteomes" id="UP000886611"/>
    </source>
</evidence>
<dbReference type="PANTHER" id="PTHR16770:SF4">
    <property type="entry name" value="PROTEIN RIPPLY3"/>
    <property type="match status" value="1"/>
</dbReference>
<keyword evidence="11" id="KW-1185">Reference proteome</keyword>
<evidence type="ECO:0000256" key="8">
    <source>
        <dbReference type="SAM" id="Coils"/>
    </source>
</evidence>
<evidence type="ECO:0000256" key="6">
    <source>
        <dbReference type="ARBA" id="ARBA00023242"/>
    </source>
</evidence>
<feature type="coiled-coil region" evidence="8">
    <location>
        <begin position="6"/>
        <end position="68"/>
    </location>
</feature>
<evidence type="ECO:0000256" key="2">
    <source>
        <dbReference type="ARBA" id="ARBA00006944"/>
    </source>
</evidence>
<dbReference type="Pfam" id="PF14998">
    <property type="entry name" value="Ripply"/>
    <property type="match status" value="1"/>
</dbReference>
<protein>
    <recommendedName>
        <fullName evidence="7">Protein ripply3</fullName>
    </recommendedName>
</protein>
<evidence type="ECO:0000256" key="5">
    <source>
        <dbReference type="ARBA" id="ARBA00023163"/>
    </source>
</evidence>
<dbReference type="EMBL" id="JAATIS010008602">
    <property type="protein sequence ID" value="KAG2456902.1"/>
    <property type="molecule type" value="Genomic_DNA"/>
</dbReference>
<dbReference type="AlphaFoldDB" id="A0A8X7WXR7"/>